<evidence type="ECO:0000313" key="3">
    <source>
        <dbReference type="Proteomes" id="UP000244128"/>
    </source>
</evidence>
<dbReference type="EMBL" id="QAOI01000054">
    <property type="protein sequence ID" value="PTQ66314.1"/>
    <property type="molecule type" value="Genomic_DNA"/>
</dbReference>
<accession>A0A2T5H452</accession>
<comment type="caution">
    <text evidence="2">The sequence shown here is derived from an EMBL/GenBank/DDBJ whole genome shotgun (WGS) entry which is preliminary data.</text>
</comment>
<proteinExistence type="predicted"/>
<feature type="transmembrane region" description="Helical" evidence="1">
    <location>
        <begin position="50"/>
        <end position="67"/>
    </location>
</feature>
<dbReference type="Proteomes" id="UP000244128">
    <property type="component" value="Unassembled WGS sequence"/>
</dbReference>
<keyword evidence="1" id="KW-0812">Transmembrane</keyword>
<dbReference type="RefSeq" id="WP_107804540.1">
    <property type="nucleotide sequence ID" value="NZ_QAOI01000054.1"/>
</dbReference>
<keyword evidence="1" id="KW-0472">Membrane</keyword>
<reference evidence="2 3" key="1">
    <citation type="submission" date="2018-04" db="EMBL/GenBank/DDBJ databases">
        <title>Active sludge and wastewater microbial communities from Klosterneuburg, Austria.</title>
        <authorList>
            <person name="Wagner M."/>
        </authorList>
    </citation>
    <scope>NUCLEOTIDE SEQUENCE [LARGE SCALE GENOMIC DNA]</scope>
    <source>
        <strain evidence="2 3">Nm49</strain>
    </source>
</reference>
<evidence type="ECO:0000256" key="1">
    <source>
        <dbReference type="SAM" id="Phobius"/>
    </source>
</evidence>
<sequence>MKTSQSLLSTAVKTTFVLFGVLPLIGLITFGDLHSFSVMQSEISWLEIDLMLGAVFFVSYLLIGSVSNSKTRLPMKKIYA</sequence>
<keyword evidence="1" id="KW-1133">Transmembrane helix</keyword>
<feature type="transmembrane region" description="Helical" evidence="1">
    <location>
        <begin position="7"/>
        <end position="30"/>
    </location>
</feature>
<evidence type="ECO:0000313" key="2">
    <source>
        <dbReference type="EMBL" id="PTQ66314.1"/>
    </source>
</evidence>
<dbReference type="AlphaFoldDB" id="A0A2T5H452"/>
<gene>
    <name evidence="2" type="ORF">C8R26_1545</name>
</gene>
<protein>
    <submittedName>
        <fullName evidence="2">Uncharacterized protein</fullName>
    </submittedName>
</protein>
<name>A0A2T5H452_9PROT</name>
<organism evidence="2 3">
    <name type="scientific">Nitrosomonas oligotropha</name>
    <dbReference type="NCBI Taxonomy" id="42354"/>
    <lineage>
        <taxon>Bacteria</taxon>
        <taxon>Pseudomonadati</taxon>
        <taxon>Pseudomonadota</taxon>
        <taxon>Betaproteobacteria</taxon>
        <taxon>Nitrosomonadales</taxon>
        <taxon>Nitrosomonadaceae</taxon>
        <taxon>Nitrosomonas</taxon>
    </lineage>
</organism>